<name>X0URT7_9ZZZZ</name>
<sequence length="54" mass="6017">LGYAAIRSRLDRLIANYKALAKMDAQKKAVLEKLRADEITVAEAKEKLEKLSGD</sequence>
<organism evidence="1">
    <name type="scientific">marine sediment metagenome</name>
    <dbReference type="NCBI Taxonomy" id="412755"/>
    <lineage>
        <taxon>unclassified sequences</taxon>
        <taxon>metagenomes</taxon>
        <taxon>ecological metagenomes</taxon>
    </lineage>
</organism>
<dbReference type="AlphaFoldDB" id="X0URT7"/>
<comment type="caution">
    <text evidence="1">The sequence shown here is derived from an EMBL/GenBank/DDBJ whole genome shotgun (WGS) entry which is preliminary data.</text>
</comment>
<gene>
    <name evidence="1" type="ORF">S01H1_29570</name>
</gene>
<accession>X0URT7</accession>
<proteinExistence type="predicted"/>
<reference evidence="1" key="1">
    <citation type="journal article" date="2014" name="Front. Microbiol.">
        <title>High frequency of phylogenetically diverse reductive dehalogenase-homologous genes in deep subseafloor sedimentary metagenomes.</title>
        <authorList>
            <person name="Kawai M."/>
            <person name="Futagami T."/>
            <person name="Toyoda A."/>
            <person name="Takaki Y."/>
            <person name="Nishi S."/>
            <person name="Hori S."/>
            <person name="Arai W."/>
            <person name="Tsubouchi T."/>
            <person name="Morono Y."/>
            <person name="Uchiyama I."/>
            <person name="Ito T."/>
            <person name="Fujiyama A."/>
            <person name="Inagaki F."/>
            <person name="Takami H."/>
        </authorList>
    </citation>
    <scope>NUCLEOTIDE SEQUENCE</scope>
    <source>
        <strain evidence="1">Expedition CK06-06</strain>
    </source>
</reference>
<protein>
    <submittedName>
        <fullName evidence="1">Uncharacterized protein</fullName>
    </submittedName>
</protein>
<dbReference type="EMBL" id="BARS01018144">
    <property type="protein sequence ID" value="GAF91205.1"/>
    <property type="molecule type" value="Genomic_DNA"/>
</dbReference>
<evidence type="ECO:0000313" key="1">
    <source>
        <dbReference type="EMBL" id="GAF91205.1"/>
    </source>
</evidence>
<feature type="non-terminal residue" evidence="1">
    <location>
        <position position="1"/>
    </location>
</feature>